<dbReference type="AlphaFoldDB" id="A0A4P7NRW1"/>
<name>A0A4P7NRW1_PYROR</name>
<gene>
    <name evidence="1" type="ORF">PoMZ_06869</name>
</gene>
<proteinExistence type="predicted"/>
<evidence type="ECO:0000313" key="2">
    <source>
        <dbReference type="Proteomes" id="UP000294847"/>
    </source>
</evidence>
<evidence type="ECO:0000313" key="1">
    <source>
        <dbReference type="EMBL" id="QBZ65164.1"/>
    </source>
</evidence>
<organism evidence="1 2">
    <name type="scientific">Pyricularia oryzae</name>
    <name type="common">Rice blast fungus</name>
    <name type="synonym">Magnaporthe oryzae</name>
    <dbReference type="NCBI Taxonomy" id="318829"/>
    <lineage>
        <taxon>Eukaryota</taxon>
        <taxon>Fungi</taxon>
        <taxon>Dikarya</taxon>
        <taxon>Ascomycota</taxon>
        <taxon>Pezizomycotina</taxon>
        <taxon>Sordariomycetes</taxon>
        <taxon>Sordariomycetidae</taxon>
        <taxon>Magnaporthales</taxon>
        <taxon>Pyriculariaceae</taxon>
        <taxon>Pyricularia</taxon>
    </lineage>
</organism>
<protein>
    <submittedName>
        <fullName evidence="1">Uncharacterized protein</fullName>
    </submittedName>
</protein>
<reference evidence="1 2" key="1">
    <citation type="journal article" date="2019" name="Mol. Biol. Evol.">
        <title>Blast fungal genomes show frequent chromosomal changes, gene gains and losses, and effector gene turnover.</title>
        <authorList>
            <person name="Gomez Luciano L.B."/>
            <person name="Jason Tsai I."/>
            <person name="Chuma I."/>
            <person name="Tosa Y."/>
            <person name="Chen Y.H."/>
            <person name="Li J.Y."/>
            <person name="Li M.Y."/>
            <person name="Jade Lu M.Y."/>
            <person name="Nakayashiki H."/>
            <person name="Li W.H."/>
        </authorList>
    </citation>
    <scope>NUCLEOTIDE SEQUENCE [LARGE SCALE GENOMIC DNA]</scope>
    <source>
        <strain evidence="1">MZ5-1-6</strain>
    </source>
</reference>
<sequence length="129" mass="14601">MTTEPLMTRLRSQFGSSWAKANSDTTLMEQNPAQSLVWVGTYRALASAPVGEEGGTVTFGSRHEGFNTNTRCSARRKQNRLLSHIVKHEYKLWLRRMISSSPPDRFNCCVGRVLFGRFLACFVGRNMRA</sequence>
<dbReference type="Proteomes" id="UP000294847">
    <property type="component" value="Chromosome 6"/>
</dbReference>
<accession>A0A4P7NRW1</accession>
<dbReference type="EMBL" id="CP034209">
    <property type="protein sequence ID" value="QBZ65164.1"/>
    <property type="molecule type" value="Genomic_DNA"/>
</dbReference>